<evidence type="ECO:0000313" key="2">
    <source>
        <dbReference type="EMBL" id="OCS84377.1"/>
    </source>
</evidence>
<dbReference type="SMART" id="SM00873">
    <property type="entry name" value="B3_4"/>
    <property type="match status" value="1"/>
</dbReference>
<gene>
    <name evidence="2" type="ORF">A6M13_15485</name>
</gene>
<comment type="caution">
    <text evidence="2">The sequence shown here is derived from an EMBL/GenBank/DDBJ whole genome shotgun (WGS) entry which is preliminary data.</text>
</comment>
<dbReference type="OrthoDB" id="9789812at2"/>
<protein>
    <recommendedName>
        <fullName evidence="1">B3/B4 tRNA-binding domain-containing protein</fullName>
    </recommendedName>
</protein>
<dbReference type="Proteomes" id="UP000093199">
    <property type="component" value="Unassembled WGS sequence"/>
</dbReference>
<dbReference type="GO" id="GO:0004826">
    <property type="term" value="F:phenylalanine-tRNA ligase activity"/>
    <property type="evidence" value="ECO:0007669"/>
    <property type="project" value="InterPro"/>
</dbReference>
<organism evidence="2 3">
    <name type="scientific">Caryophanon tenue</name>
    <dbReference type="NCBI Taxonomy" id="33978"/>
    <lineage>
        <taxon>Bacteria</taxon>
        <taxon>Bacillati</taxon>
        <taxon>Bacillota</taxon>
        <taxon>Bacilli</taxon>
        <taxon>Bacillales</taxon>
        <taxon>Caryophanaceae</taxon>
        <taxon>Caryophanon</taxon>
    </lineage>
</organism>
<name>A0A1C0YB03_9BACL</name>
<dbReference type="PANTHER" id="PTHR39209">
    <property type="match status" value="1"/>
</dbReference>
<dbReference type="SUPFAM" id="SSF56037">
    <property type="entry name" value="PheT/TilS domain"/>
    <property type="match status" value="1"/>
</dbReference>
<feature type="domain" description="B3/B4 tRNA-binding" evidence="1">
    <location>
        <begin position="62"/>
        <end position="212"/>
    </location>
</feature>
<dbReference type="EMBL" id="MASJ01000026">
    <property type="protein sequence ID" value="OCS84377.1"/>
    <property type="molecule type" value="Genomic_DNA"/>
</dbReference>
<reference evidence="2 3" key="1">
    <citation type="submission" date="2016-07" db="EMBL/GenBank/DDBJ databases">
        <title>Caryophanon tenue genome sequencing.</title>
        <authorList>
            <person name="Verma A."/>
            <person name="Pal Y."/>
            <person name="Krishnamurthi S."/>
        </authorList>
    </citation>
    <scope>NUCLEOTIDE SEQUENCE [LARGE SCALE GENOMIC DNA]</scope>
    <source>
        <strain evidence="2 3">DSM 14152</strain>
    </source>
</reference>
<accession>A0A1C0YB03</accession>
<dbReference type="PANTHER" id="PTHR39209:SF2">
    <property type="entry name" value="CYTOPLASMIC PROTEIN"/>
    <property type="match status" value="1"/>
</dbReference>
<evidence type="ECO:0000313" key="3">
    <source>
        <dbReference type="Proteomes" id="UP000093199"/>
    </source>
</evidence>
<dbReference type="InterPro" id="IPR005146">
    <property type="entry name" value="B3/B4_tRNA-bd"/>
</dbReference>
<dbReference type="RefSeq" id="WP_066546522.1">
    <property type="nucleotide sequence ID" value="NZ_MASJ01000026.1"/>
</dbReference>
<dbReference type="Gene3D" id="3.50.40.10">
    <property type="entry name" value="Phenylalanyl-trna Synthetase, Chain B, domain 3"/>
    <property type="match status" value="1"/>
</dbReference>
<sequence>MQLTIDPSILHTVPNFKIGYIQYDDITISESPQMIKGRTQLYQENLFLEMQDTPVTERADIAEWRQLWKTFGADPNRYRHSAESLLRRIAKENYIAPIHSGADINNFFSMNYEIPIGLYDAATINGDITVVLGTADDTYEALNGRNVSLQHIIHTKDATGSFGSAYVDSARTAVTETTKQAVQVFYLRPSLSRQENEKLLEAAAKMFTQVNGGTAHITLLP</sequence>
<dbReference type="STRING" id="33978.A6M13_15485"/>
<dbReference type="InterPro" id="IPR020825">
    <property type="entry name" value="Phe-tRNA_synthase-like_B3/B4"/>
</dbReference>
<keyword evidence="3" id="KW-1185">Reference proteome</keyword>
<evidence type="ECO:0000259" key="1">
    <source>
        <dbReference type="SMART" id="SM00873"/>
    </source>
</evidence>
<dbReference type="GO" id="GO:0003723">
    <property type="term" value="F:RNA binding"/>
    <property type="evidence" value="ECO:0007669"/>
    <property type="project" value="InterPro"/>
</dbReference>
<dbReference type="AlphaFoldDB" id="A0A1C0YB03"/>
<dbReference type="Pfam" id="PF03483">
    <property type="entry name" value="B3_4"/>
    <property type="match status" value="1"/>
</dbReference>
<proteinExistence type="predicted"/>